<reference evidence="1" key="1">
    <citation type="submission" date="2019-11" db="UniProtKB">
        <authorList>
            <consortium name="WormBaseParasite"/>
        </authorList>
    </citation>
    <scope>IDENTIFICATION</scope>
</reference>
<name>A0A5K3G8E4_MESCO</name>
<evidence type="ECO:0000313" key="1">
    <source>
        <dbReference type="WBParaSite" id="MCU_014935-RA"/>
    </source>
</evidence>
<proteinExistence type="predicted"/>
<protein>
    <submittedName>
        <fullName evidence="1">DUF4042 domain-containing protein</fullName>
    </submittedName>
</protein>
<dbReference type="WBParaSite" id="MCU_014935-RA">
    <property type="protein sequence ID" value="MCU_014935-RA"/>
    <property type="gene ID" value="MCU_014935"/>
</dbReference>
<organism evidence="1">
    <name type="scientific">Mesocestoides corti</name>
    <name type="common">Flatworm</name>
    <dbReference type="NCBI Taxonomy" id="53468"/>
    <lineage>
        <taxon>Eukaryota</taxon>
        <taxon>Metazoa</taxon>
        <taxon>Spiralia</taxon>
        <taxon>Lophotrochozoa</taxon>
        <taxon>Platyhelminthes</taxon>
        <taxon>Cestoda</taxon>
        <taxon>Eucestoda</taxon>
        <taxon>Cyclophyllidea</taxon>
        <taxon>Mesocestoididae</taxon>
        <taxon>Mesocestoides</taxon>
    </lineage>
</organism>
<accession>A0A5K3G8E4</accession>
<sequence length="104" mass="11433">KGKELVQEWLILALPSLLRREPQSRAFWASTICLLAASPPNVSASHRHQQKLLLAICLANPPSTRSDPEMVDYPRLLIASALVLFVTSTPSKGSSSSSSFRSRF</sequence>
<dbReference type="AlphaFoldDB" id="A0A5K3G8E4"/>